<reference evidence="9" key="2">
    <citation type="submission" date="2025-08" db="UniProtKB">
        <authorList>
            <consortium name="Ensembl"/>
        </authorList>
    </citation>
    <scope>IDENTIFICATION</scope>
</reference>
<dbReference type="Proteomes" id="UP000694680">
    <property type="component" value="Chromosome 1"/>
</dbReference>
<reference evidence="9" key="1">
    <citation type="submission" date="2020-06" db="EMBL/GenBank/DDBJ databases">
        <authorList>
            <consortium name="Wellcome Sanger Institute Data Sharing"/>
        </authorList>
    </citation>
    <scope>NUCLEOTIDE SEQUENCE [LARGE SCALE GENOMIC DNA]</scope>
</reference>
<sequence length="253" mass="27783">MMVPITPMPHYSDMDTPELKNKLNRYGVRPLPKRQMVVKLKEIHQYTHQLTSSDSEDEEPSTACSAQVKPLLIRPILCSTSNQFKEPRPPTASPGKHNTKVVEEEGEEPLSASQGSNTSSNAASEESERSNPELIMSSDRDSDSDGGVSASQSASRLQDRLLAVRGFILSHPELYGRILQYQPLVLSQLQEQLKAAGIRLGVAKLVDYLDSQCITFTTAKPGQPAAGRGRKTRTRVKTGTSAGASRKKAHFNR</sequence>
<evidence type="ECO:0000256" key="3">
    <source>
        <dbReference type="ARBA" id="ARBA00022763"/>
    </source>
</evidence>
<dbReference type="InterPro" id="IPR018574">
    <property type="entry name" value="Structure-sp_endonuc_su_Slx4"/>
</dbReference>
<dbReference type="GO" id="GO:0006260">
    <property type="term" value="P:DNA replication"/>
    <property type="evidence" value="ECO:0007669"/>
    <property type="project" value="InterPro"/>
</dbReference>
<dbReference type="GO" id="GO:0000712">
    <property type="term" value="P:resolution of meiotic recombination intermediates"/>
    <property type="evidence" value="ECO:0007669"/>
    <property type="project" value="TreeGrafter"/>
</dbReference>
<dbReference type="Ensembl" id="ENSGWIT00000047226.1">
    <property type="protein sequence ID" value="ENSGWIP00000043540.1"/>
    <property type="gene ID" value="ENSGWIG00000021760.1"/>
</dbReference>
<evidence type="ECO:0000256" key="1">
    <source>
        <dbReference type="ARBA" id="ARBA00004123"/>
    </source>
</evidence>
<organism evidence="9 10">
    <name type="scientific">Gouania willdenowi</name>
    <name type="common">Blunt-snouted clingfish</name>
    <name type="synonym">Lepadogaster willdenowi</name>
    <dbReference type="NCBI Taxonomy" id="441366"/>
    <lineage>
        <taxon>Eukaryota</taxon>
        <taxon>Metazoa</taxon>
        <taxon>Chordata</taxon>
        <taxon>Craniata</taxon>
        <taxon>Vertebrata</taxon>
        <taxon>Euteleostomi</taxon>
        <taxon>Actinopterygii</taxon>
        <taxon>Neopterygii</taxon>
        <taxon>Teleostei</taxon>
        <taxon>Neoteleostei</taxon>
        <taxon>Acanthomorphata</taxon>
        <taxon>Ovalentaria</taxon>
        <taxon>Blenniimorphae</taxon>
        <taxon>Blenniiformes</taxon>
        <taxon>Gobiesocoidei</taxon>
        <taxon>Gobiesocidae</taxon>
        <taxon>Gobiesocinae</taxon>
        <taxon>Gouania</taxon>
    </lineage>
</organism>
<keyword evidence="6" id="KW-0539">Nucleus</keyword>
<reference evidence="9" key="3">
    <citation type="submission" date="2025-09" db="UniProtKB">
        <authorList>
            <consortium name="Ensembl"/>
        </authorList>
    </citation>
    <scope>IDENTIFICATION</scope>
</reference>
<evidence type="ECO:0000313" key="10">
    <source>
        <dbReference type="Proteomes" id="UP000694680"/>
    </source>
</evidence>
<keyword evidence="10" id="KW-1185">Reference proteome</keyword>
<comment type="similarity">
    <text evidence="2">Belongs to the SLX4 family.</text>
</comment>
<dbReference type="Pfam" id="PF09494">
    <property type="entry name" value="Slx4"/>
    <property type="match status" value="1"/>
</dbReference>
<dbReference type="PANTHER" id="PTHR21541:SF3">
    <property type="entry name" value="STRUCTURE-SPECIFIC ENDONUCLEASE SUBUNIT SLX4"/>
    <property type="match status" value="1"/>
</dbReference>
<evidence type="ECO:0000256" key="6">
    <source>
        <dbReference type="ARBA" id="ARBA00023242"/>
    </source>
</evidence>
<feature type="compositionally biased region" description="Low complexity" evidence="8">
    <location>
        <begin position="145"/>
        <end position="155"/>
    </location>
</feature>
<gene>
    <name evidence="9" type="primary">slx4</name>
</gene>
<protein>
    <recommendedName>
        <fullName evidence="7">Structure-specific endonuclease subunit SLX4</fullName>
    </recommendedName>
</protein>
<comment type="subcellular location">
    <subcellularLocation>
        <location evidence="1">Nucleus</location>
    </subcellularLocation>
</comment>
<accession>A0A8C5HEQ7</accession>
<evidence type="ECO:0000256" key="2">
    <source>
        <dbReference type="ARBA" id="ARBA00006661"/>
    </source>
</evidence>
<keyword evidence="3" id="KW-0227">DNA damage</keyword>
<feature type="region of interest" description="Disordered" evidence="8">
    <location>
        <begin position="81"/>
        <end position="155"/>
    </location>
</feature>
<evidence type="ECO:0000256" key="8">
    <source>
        <dbReference type="SAM" id="MobiDB-lite"/>
    </source>
</evidence>
<evidence type="ECO:0000313" key="9">
    <source>
        <dbReference type="Ensembl" id="ENSGWIP00000043540.1"/>
    </source>
</evidence>
<proteinExistence type="inferred from homology"/>
<feature type="region of interest" description="Disordered" evidence="8">
    <location>
        <begin position="221"/>
        <end position="253"/>
    </location>
</feature>
<evidence type="ECO:0000256" key="5">
    <source>
        <dbReference type="ARBA" id="ARBA00023204"/>
    </source>
</evidence>
<name>A0A8C5HEQ7_GOUWI</name>
<dbReference type="PANTHER" id="PTHR21541">
    <property type="entry name" value="BTB POZ DOMAIN CONTAINING 12"/>
    <property type="match status" value="1"/>
</dbReference>
<dbReference type="GO" id="GO:0006281">
    <property type="term" value="P:DNA repair"/>
    <property type="evidence" value="ECO:0007669"/>
    <property type="project" value="UniProtKB-KW"/>
</dbReference>
<dbReference type="GO" id="GO:0033557">
    <property type="term" value="C:Slx1-Slx4 complex"/>
    <property type="evidence" value="ECO:0007669"/>
    <property type="project" value="InterPro"/>
</dbReference>
<evidence type="ECO:0000256" key="7">
    <source>
        <dbReference type="ARBA" id="ARBA00029496"/>
    </source>
</evidence>
<keyword evidence="5" id="KW-0234">DNA repair</keyword>
<evidence type="ECO:0000256" key="4">
    <source>
        <dbReference type="ARBA" id="ARBA00023172"/>
    </source>
</evidence>
<dbReference type="CDD" id="cd22999">
    <property type="entry name" value="SAP_SLX4"/>
    <property type="match status" value="1"/>
</dbReference>
<dbReference type="AlphaFoldDB" id="A0A8C5HEQ7"/>
<keyword evidence="4" id="KW-0233">DNA recombination</keyword>